<evidence type="ECO:0000313" key="7">
    <source>
        <dbReference type="EMBL" id="CAD8683940.1"/>
    </source>
</evidence>
<name>A0A7S0WTQ6_9CHLO</name>
<dbReference type="CDD" id="cd04301">
    <property type="entry name" value="NAT_SF"/>
    <property type="match status" value="1"/>
</dbReference>
<feature type="compositionally biased region" description="Basic residues" evidence="5">
    <location>
        <begin position="1"/>
        <end position="21"/>
    </location>
</feature>
<dbReference type="InterPro" id="IPR016181">
    <property type="entry name" value="Acyl_CoA_acyltransferase"/>
</dbReference>
<dbReference type="NCBIfam" id="TIGR01575">
    <property type="entry name" value="rimI"/>
    <property type="match status" value="1"/>
</dbReference>
<evidence type="ECO:0000256" key="5">
    <source>
        <dbReference type="SAM" id="MobiDB-lite"/>
    </source>
</evidence>
<dbReference type="Gene3D" id="3.40.630.30">
    <property type="match status" value="1"/>
</dbReference>
<keyword evidence="3" id="KW-0808">Transferase</keyword>
<dbReference type="InterPro" id="IPR000182">
    <property type="entry name" value="GNAT_dom"/>
</dbReference>
<organism evidence="7">
    <name type="scientific">Chlamydomonas leiostraca</name>
    <dbReference type="NCBI Taxonomy" id="1034604"/>
    <lineage>
        <taxon>Eukaryota</taxon>
        <taxon>Viridiplantae</taxon>
        <taxon>Chlorophyta</taxon>
        <taxon>core chlorophytes</taxon>
        <taxon>Chlorophyceae</taxon>
        <taxon>CS clade</taxon>
        <taxon>Chlamydomonadales</taxon>
        <taxon>Chlamydomonadaceae</taxon>
        <taxon>Chlamydomonas</taxon>
    </lineage>
</organism>
<dbReference type="SUPFAM" id="SSF55729">
    <property type="entry name" value="Acyl-CoA N-acyltransferases (Nat)"/>
    <property type="match status" value="1"/>
</dbReference>
<evidence type="ECO:0000256" key="3">
    <source>
        <dbReference type="ARBA" id="ARBA00022679"/>
    </source>
</evidence>
<keyword evidence="4" id="KW-0012">Acyltransferase</keyword>
<sequence>MQSACHMHRPAAHQSVQRRAHLGAQPAWHAARRVRHSGHASCAAQALPAASGYSLRLAQPSDASVLAQIDHQCHAQGSAGWSEQLFADDIASSISQCMVAVQAGEQHDGQPVAFATCLVIAGEAQLQNMAVRAEHQGKGLGRMLLARLLQECGCLDSVRGAACLLEVRTDNAAAVQLYTSLGFEKTGTRKRFYPDGGDALLMERPPGPHVAKS</sequence>
<comment type="similarity">
    <text evidence="1">Belongs to the acetyltransferase family. RimI subfamily.</text>
</comment>
<feature type="domain" description="N-acetyltransferase" evidence="6">
    <location>
        <begin position="53"/>
        <end position="207"/>
    </location>
</feature>
<dbReference type="PROSITE" id="PS51186">
    <property type="entry name" value="GNAT"/>
    <property type="match status" value="1"/>
</dbReference>
<keyword evidence="2" id="KW-0963">Cytoplasm</keyword>
<evidence type="ECO:0000256" key="1">
    <source>
        <dbReference type="ARBA" id="ARBA00005395"/>
    </source>
</evidence>
<reference evidence="7" key="1">
    <citation type="submission" date="2021-01" db="EMBL/GenBank/DDBJ databases">
        <authorList>
            <person name="Corre E."/>
            <person name="Pelletier E."/>
            <person name="Niang G."/>
            <person name="Scheremetjew M."/>
            <person name="Finn R."/>
            <person name="Kale V."/>
            <person name="Holt S."/>
            <person name="Cochrane G."/>
            <person name="Meng A."/>
            <person name="Brown T."/>
            <person name="Cohen L."/>
        </authorList>
    </citation>
    <scope>NUCLEOTIDE SEQUENCE</scope>
    <source>
        <strain evidence="7">SAG 11-49</strain>
    </source>
</reference>
<dbReference type="InterPro" id="IPR050680">
    <property type="entry name" value="YpeA/RimI_acetyltransf"/>
</dbReference>
<evidence type="ECO:0000259" key="6">
    <source>
        <dbReference type="PROSITE" id="PS51186"/>
    </source>
</evidence>
<proteinExistence type="inferred from homology"/>
<feature type="region of interest" description="Disordered" evidence="5">
    <location>
        <begin position="1"/>
        <end position="25"/>
    </location>
</feature>
<dbReference type="GO" id="GO:0008080">
    <property type="term" value="F:N-acetyltransferase activity"/>
    <property type="evidence" value="ECO:0007669"/>
    <property type="project" value="InterPro"/>
</dbReference>
<evidence type="ECO:0000256" key="2">
    <source>
        <dbReference type="ARBA" id="ARBA00022490"/>
    </source>
</evidence>
<dbReference type="PANTHER" id="PTHR43420">
    <property type="entry name" value="ACETYLTRANSFERASE"/>
    <property type="match status" value="1"/>
</dbReference>
<dbReference type="InterPro" id="IPR006464">
    <property type="entry name" value="AcTrfase_RimI/Ard1"/>
</dbReference>
<gene>
    <name evidence="7" type="ORF">CLEI1391_LOCUS11495</name>
</gene>
<dbReference type="Pfam" id="PF00583">
    <property type="entry name" value="Acetyltransf_1"/>
    <property type="match status" value="1"/>
</dbReference>
<dbReference type="AlphaFoldDB" id="A0A7S0WTQ6"/>
<dbReference type="EMBL" id="HBFB01020475">
    <property type="protein sequence ID" value="CAD8683940.1"/>
    <property type="molecule type" value="Transcribed_RNA"/>
</dbReference>
<protein>
    <recommendedName>
        <fullName evidence="6">N-acetyltransferase domain-containing protein</fullName>
    </recommendedName>
</protein>
<accession>A0A7S0WTQ6</accession>
<dbReference type="PANTHER" id="PTHR43420:SF44">
    <property type="entry name" value="ACETYLTRANSFERASE YPEA"/>
    <property type="match status" value="1"/>
</dbReference>
<evidence type="ECO:0000256" key="4">
    <source>
        <dbReference type="ARBA" id="ARBA00023315"/>
    </source>
</evidence>